<evidence type="ECO:0000259" key="1">
    <source>
        <dbReference type="Pfam" id="PF01936"/>
    </source>
</evidence>
<proteinExistence type="predicted"/>
<reference evidence="2" key="1">
    <citation type="submission" date="2020-06" db="EMBL/GenBank/DDBJ databases">
        <title>Draft genome sequences of strains closely related to Aspergillus parafelis and Aspergillus hiratsukae.</title>
        <authorList>
            <person name="Dos Santos R.A.C."/>
            <person name="Rivero-Menendez O."/>
            <person name="Steenwyk J.L."/>
            <person name="Mead M.E."/>
            <person name="Goldman G.H."/>
            <person name="Alastruey-Izquierdo A."/>
            <person name="Rokas A."/>
        </authorList>
    </citation>
    <scope>NUCLEOTIDE SEQUENCE</scope>
    <source>
        <strain evidence="2">CNM-CM5793</strain>
    </source>
</reference>
<evidence type="ECO:0000313" key="3">
    <source>
        <dbReference type="Proteomes" id="UP000630445"/>
    </source>
</evidence>
<dbReference type="Pfam" id="PF01936">
    <property type="entry name" value="NYN"/>
    <property type="match status" value="1"/>
</dbReference>
<name>A0A8H6P7E3_9EURO</name>
<gene>
    <name evidence="2" type="ORF">CNMCM5793_008333</name>
</gene>
<sequence length="117" mass="12685">MVGDNISKTAVLIDAENARSSIDNQLLSEITKYGTAHAKRACGDWTKPNLQGRKGKLLEQSIQPIQQFAYTHGKNATDSAMIKTRWISCTLAGMMDSALSQATVTSPGWLLESASQD</sequence>
<dbReference type="OrthoDB" id="5205629at2759"/>
<organism evidence="2 3">
    <name type="scientific">Aspergillus hiratsukae</name>
    <dbReference type="NCBI Taxonomy" id="1194566"/>
    <lineage>
        <taxon>Eukaryota</taxon>
        <taxon>Fungi</taxon>
        <taxon>Dikarya</taxon>
        <taxon>Ascomycota</taxon>
        <taxon>Pezizomycotina</taxon>
        <taxon>Eurotiomycetes</taxon>
        <taxon>Eurotiomycetidae</taxon>
        <taxon>Eurotiales</taxon>
        <taxon>Aspergillaceae</taxon>
        <taxon>Aspergillus</taxon>
        <taxon>Aspergillus subgen. Fumigati</taxon>
    </lineage>
</organism>
<protein>
    <recommendedName>
        <fullName evidence="1">NYN domain-containing protein</fullName>
    </recommendedName>
</protein>
<dbReference type="InterPro" id="IPR021139">
    <property type="entry name" value="NYN"/>
</dbReference>
<dbReference type="EMBL" id="JACBAD010002061">
    <property type="protein sequence ID" value="KAF7118713.1"/>
    <property type="molecule type" value="Genomic_DNA"/>
</dbReference>
<comment type="caution">
    <text evidence="2">The sequence shown here is derived from an EMBL/GenBank/DDBJ whole genome shotgun (WGS) entry which is preliminary data.</text>
</comment>
<dbReference type="Proteomes" id="UP000630445">
    <property type="component" value="Unassembled WGS sequence"/>
</dbReference>
<dbReference type="GO" id="GO:0004540">
    <property type="term" value="F:RNA nuclease activity"/>
    <property type="evidence" value="ECO:0007669"/>
    <property type="project" value="InterPro"/>
</dbReference>
<accession>A0A8H6P7E3</accession>
<dbReference type="AlphaFoldDB" id="A0A8H6P7E3"/>
<dbReference type="CDD" id="cd11297">
    <property type="entry name" value="PIN_LabA-like_N_1"/>
    <property type="match status" value="1"/>
</dbReference>
<feature type="domain" description="NYN" evidence="1">
    <location>
        <begin position="8"/>
        <end position="82"/>
    </location>
</feature>
<keyword evidence="3" id="KW-1185">Reference proteome</keyword>
<dbReference type="PANTHER" id="PTHR35811">
    <property type="entry name" value="SLR1870 PROTEIN"/>
    <property type="match status" value="1"/>
</dbReference>
<dbReference type="PANTHER" id="PTHR35811:SF1">
    <property type="entry name" value="HTH OST-TYPE DOMAIN-CONTAINING PROTEIN"/>
    <property type="match status" value="1"/>
</dbReference>
<evidence type="ECO:0000313" key="2">
    <source>
        <dbReference type="EMBL" id="KAF7118713.1"/>
    </source>
</evidence>